<organism evidence="3">
    <name type="scientific">Cyprideis torosa</name>
    <dbReference type="NCBI Taxonomy" id="163714"/>
    <lineage>
        <taxon>Eukaryota</taxon>
        <taxon>Metazoa</taxon>
        <taxon>Ecdysozoa</taxon>
        <taxon>Arthropoda</taxon>
        <taxon>Crustacea</taxon>
        <taxon>Oligostraca</taxon>
        <taxon>Ostracoda</taxon>
        <taxon>Podocopa</taxon>
        <taxon>Podocopida</taxon>
        <taxon>Cytherocopina</taxon>
        <taxon>Cytheroidea</taxon>
        <taxon>Cytherideidae</taxon>
        <taxon>Cyprideis</taxon>
    </lineage>
</organism>
<sequence>MTEVSASSLPIHAISPIPQCTSPLHMRRQFQESPMNQEVRSGDQVELRCVPPESQPEPKVTWLKNGDAVGPTVDTNYHISSEGHLIIVQVIDSILSLIASNRALRSRSRKKKCSRSAGNMRRQFQESPMNQEVRSGDAGWSAWSPWSLCSAVCGRGVKHRTRTCAADIQAMKQNSDLCLGETTETAPCNNICPPHYRSQDVALYVGLCFAVVAFLLVLLALLAFMRRKRNQPEYAITDGDCPGVVGLTGPKKIFSFQPDITRNHASYASSTPTPPASIAGGYPGGGRLTAGGLHFDFIKEQQQLLQYQHHNGCNNNHRVVRLGEETIGTPVYTQIDATMGHIMMDSLGSFALVGQTDGSHLASRLMRVAVFATSNTTTHEVSLRVYCVDDFLHSLQSLIRQEKSIGSELIDEPKRVLVSDIPSDLDVRIESANWALKSNNSQSIPCDTLWSTQPSPWPCIFSLQCLNPLVAGNQVKADLSVSQAGASSLRFSVTWDRQRVWALPMRFPSVKSSFRLPRATKNALCRLLDEPNLRGNDWRLLAQHLRMDRYTNYFATKPSPTDSILDLWEARHRASDVNIAICDLIRILNDMNRADAVTLLDFESSSPTVSPVVANRTGSPSSR</sequence>
<dbReference type="OrthoDB" id="5973910at2759"/>
<dbReference type="InterPro" id="IPR036383">
    <property type="entry name" value="TSP1_rpt_sf"/>
</dbReference>
<keyword evidence="2" id="KW-0217">Developmental protein</keyword>
<accession>A0A7R8WEH6</accession>
<dbReference type="SUPFAM" id="SSF47986">
    <property type="entry name" value="DEATH domain"/>
    <property type="match status" value="1"/>
</dbReference>
<dbReference type="InterPro" id="IPR037936">
    <property type="entry name" value="UNC5A-D"/>
</dbReference>
<dbReference type="PANTHER" id="PTHR12582">
    <property type="entry name" value="NETRIN RECEPTOR UNC5"/>
    <property type="match status" value="1"/>
</dbReference>
<dbReference type="InterPro" id="IPR007110">
    <property type="entry name" value="Ig-like_dom"/>
</dbReference>
<feature type="transmembrane region" description="Helical" evidence="2">
    <location>
        <begin position="201"/>
        <end position="224"/>
    </location>
</feature>
<proteinExistence type="inferred from homology"/>
<dbReference type="GO" id="GO:0005042">
    <property type="term" value="F:netrin receptor activity"/>
    <property type="evidence" value="ECO:0007669"/>
    <property type="project" value="UniProtKB-UniRule"/>
</dbReference>
<dbReference type="PANTHER" id="PTHR12582:SF47">
    <property type="entry name" value="NETRIN RECEPTOR UNC-5"/>
    <property type="match status" value="1"/>
</dbReference>
<dbReference type="SMART" id="SM00005">
    <property type="entry name" value="DEATH"/>
    <property type="match status" value="1"/>
</dbReference>
<dbReference type="EMBL" id="OB661221">
    <property type="protein sequence ID" value="CAD7227688.1"/>
    <property type="molecule type" value="Genomic_DNA"/>
</dbReference>
<dbReference type="InterPro" id="IPR013783">
    <property type="entry name" value="Ig-like_fold"/>
</dbReference>
<dbReference type="CDD" id="cd08781">
    <property type="entry name" value="Death_UNC5-like"/>
    <property type="match status" value="1"/>
</dbReference>
<dbReference type="InterPro" id="IPR000488">
    <property type="entry name" value="Death_dom"/>
</dbReference>
<dbReference type="AlphaFoldDB" id="A0A7R8WEH6"/>
<keyword evidence="1" id="KW-1015">Disulfide bond</keyword>
<protein>
    <recommendedName>
        <fullName evidence="2">Netrin receptor UNC5</fullName>
    </recommendedName>
</protein>
<dbReference type="SMART" id="SM00209">
    <property type="entry name" value="TSP1"/>
    <property type="match status" value="1"/>
</dbReference>
<comment type="subcellular location">
    <subcellularLocation>
        <location evidence="2">Cell membrane</location>
        <topology evidence="2">Single-pass type I membrane protein</topology>
    </subcellularLocation>
</comment>
<dbReference type="InterPro" id="IPR036179">
    <property type="entry name" value="Ig-like_dom_sf"/>
</dbReference>
<dbReference type="SUPFAM" id="SSF48726">
    <property type="entry name" value="Immunoglobulin"/>
    <property type="match status" value="1"/>
</dbReference>
<dbReference type="Pfam" id="PF00090">
    <property type="entry name" value="TSP_1"/>
    <property type="match status" value="1"/>
</dbReference>
<dbReference type="InterPro" id="IPR013098">
    <property type="entry name" value="Ig_I-set"/>
</dbReference>
<gene>
    <name evidence="3" type="ORF">CTOB1V02_LOCUS5587</name>
</gene>
<dbReference type="FunFam" id="2.20.100.10:FF:000001">
    <property type="entry name" value="semaphorin-5A isoform X1"/>
    <property type="match status" value="1"/>
</dbReference>
<dbReference type="InterPro" id="IPR000884">
    <property type="entry name" value="TSP1_rpt"/>
</dbReference>
<evidence type="ECO:0000256" key="2">
    <source>
        <dbReference type="RuleBase" id="RU367033"/>
    </source>
</evidence>
<evidence type="ECO:0000313" key="3">
    <source>
        <dbReference type="EMBL" id="CAD7227688.1"/>
    </source>
</evidence>
<comment type="similarity">
    <text evidence="2">Belongs to the unc-5 family.</text>
</comment>
<name>A0A7R8WEH6_9CRUS</name>
<dbReference type="Pfam" id="PF00531">
    <property type="entry name" value="Death"/>
    <property type="match status" value="1"/>
</dbReference>
<dbReference type="Gene3D" id="2.20.100.10">
    <property type="entry name" value="Thrombospondin type-1 (TSP1) repeat"/>
    <property type="match status" value="1"/>
</dbReference>
<dbReference type="SUPFAM" id="SSF82895">
    <property type="entry name" value="TSP-1 type 1 repeat"/>
    <property type="match status" value="1"/>
</dbReference>
<dbReference type="InterPro" id="IPR011029">
    <property type="entry name" value="DEATH-like_dom_sf"/>
</dbReference>
<comment type="function">
    <text evidence="2">Receptor for netrin required for axon guidance. Mediates axon repulsion of neuronal growth cones in the developing nervous system upon ligand binding.</text>
</comment>
<keyword evidence="2" id="KW-0472">Membrane</keyword>
<dbReference type="Pfam" id="PF07679">
    <property type="entry name" value="I-set"/>
    <property type="match status" value="1"/>
</dbReference>
<dbReference type="InterPro" id="IPR033772">
    <property type="entry name" value="UPA"/>
</dbReference>
<dbReference type="Pfam" id="PF17217">
    <property type="entry name" value="UPA"/>
    <property type="match status" value="1"/>
</dbReference>
<dbReference type="Gene3D" id="2.60.40.10">
    <property type="entry name" value="Immunoglobulins"/>
    <property type="match status" value="1"/>
</dbReference>
<reference evidence="3" key="1">
    <citation type="submission" date="2020-11" db="EMBL/GenBank/DDBJ databases">
        <authorList>
            <person name="Tran Van P."/>
        </authorList>
    </citation>
    <scope>NUCLEOTIDE SEQUENCE</scope>
</reference>
<dbReference type="PROSITE" id="PS50092">
    <property type="entry name" value="TSP1"/>
    <property type="match status" value="1"/>
</dbReference>
<dbReference type="PROSITE" id="PS50017">
    <property type="entry name" value="DEATH_DOMAIN"/>
    <property type="match status" value="1"/>
</dbReference>
<keyword evidence="2" id="KW-0675">Receptor</keyword>
<dbReference type="GO" id="GO:0005886">
    <property type="term" value="C:plasma membrane"/>
    <property type="evidence" value="ECO:0007669"/>
    <property type="project" value="UniProtKB-SubCell"/>
</dbReference>
<keyword evidence="2" id="KW-1133">Transmembrane helix</keyword>
<dbReference type="Gene3D" id="1.10.533.10">
    <property type="entry name" value="Death Domain, Fas"/>
    <property type="match status" value="1"/>
</dbReference>
<dbReference type="PROSITE" id="PS50835">
    <property type="entry name" value="IG_LIKE"/>
    <property type="match status" value="1"/>
</dbReference>
<keyword evidence="2" id="KW-0812">Transmembrane</keyword>
<keyword evidence="2" id="KW-0393">Immunoglobulin domain</keyword>
<evidence type="ECO:0000256" key="1">
    <source>
        <dbReference type="ARBA" id="ARBA00023157"/>
    </source>
</evidence>